<evidence type="ECO:0000313" key="1">
    <source>
        <dbReference type="EMBL" id="KAH7654194.1"/>
    </source>
</evidence>
<dbReference type="Proteomes" id="UP000827976">
    <property type="component" value="Chromosome 19"/>
</dbReference>
<comment type="caution">
    <text evidence="1">The sequence shown here is derived from an EMBL/GenBank/DDBJ whole genome shotgun (WGS) entry which is preliminary data.</text>
</comment>
<proteinExistence type="predicted"/>
<protein>
    <submittedName>
        <fullName evidence="1">Uncharacterized protein</fullName>
    </submittedName>
</protein>
<keyword evidence="2" id="KW-1185">Reference proteome</keyword>
<reference evidence="2" key="1">
    <citation type="journal article" date="2022" name="Nat. Commun.">
        <title>Chromosome evolution and the genetic basis of agronomically important traits in greater yam.</title>
        <authorList>
            <person name="Bredeson J.V."/>
            <person name="Lyons J.B."/>
            <person name="Oniyinde I.O."/>
            <person name="Okereke N.R."/>
            <person name="Kolade O."/>
            <person name="Nnabue I."/>
            <person name="Nwadili C.O."/>
            <person name="Hribova E."/>
            <person name="Parker M."/>
            <person name="Nwogha J."/>
            <person name="Shu S."/>
            <person name="Carlson J."/>
            <person name="Kariba R."/>
            <person name="Muthemba S."/>
            <person name="Knop K."/>
            <person name="Barton G.J."/>
            <person name="Sherwood A.V."/>
            <person name="Lopez-Montes A."/>
            <person name="Asiedu R."/>
            <person name="Jamnadass R."/>
            <person name="Muchugi A."/>
            <person name="Goodstein D."/>
            <person name="Egesi C.N."/>
            <person name="Featherston J."/>
            <person name="Asfaw A."/>
            <person name="Simpson G.G."/>
            <person name="Dolezel J."/>
            <person name="Hendre P.S."/>
            <person name="Van Deynze A."/>
            <person name="Kumar P.L."/>
            <person name="Obidiegwu J.E."/>
            <person name="Bhattacharjee R."/>
            <person name="Rokhsar D.S."/>
        </authorList>
    </citation>
    <scope>NUCLEOTIDE SEQUENCE [LARGE SCALE GENOMIC DNA]</scope>
    <source>
        <strain evidence="2">cv. TDa95/00328</strain>
    </source>
</reference>
<gene>
    <name evidence="1" type="ORF">IHE45_19G128400</name>
</gene>
<accession>A0ACB7U1N4</accession>
<evidence type="ECO:0000313" key="2">
    <source>
        <dbReference type="Proteomes" id="UP000827976"/>
    </source>
</evidence>
<dbReference type="EMBL" id="CM037029">
    <property type="protein sequence ID" value="KAH7654194.1"/>
    <property type="molecule type" value="Genomic_DNA"/>
</dbReference>
<sequence>MAYTNNFIHLLLFFLLFSCIISLPLSESLGIRKLGFGDSKHKVVGRQVMDVEKEEEMMMMKRMDLEINDYPGSGANNRHDPKTPTTP</sequence>
<organism evidence="1 2">
    <name type="scientific">Dioscorea alata</name>
    <name type="common">Purple yam</name>
    <dbReference type="NCBI Taxonomy" id="55571"/>
    <lineage>
        <taxon>Eukaryota</taxon>
        <taxon>Viridiplantae</taxon>
        <taxon>Streptophyta</taxon>
        <taxon>Embryophyta</taxon>
        <taxon>Tracheophyta</taxon>
        <taxon>Spermatophyta</taxon>
        <taxon>Magnoliopsida</taxon>
        <taxon>Liliopsida</taxon>
        <taxon>Dioscoreales</taxon>
        <taxon>Dioscoreaceae</taxon>
        <taxon>Dioscorea</taxon>
    </lineage>
</organism>
<name>A0ACB7U1N4_DIOAL</name>